<proteinExistence type="predicted"/>
<dbReference type="Proteomes" id="UP000479710">
    <property type="component" value="Unassembled WGS sequence"/>
</dbReference>
<keyword evidence="3" id="KW-1185">Reference proteome</keyword>
<evidence type="ECO:0008006" key="4">
    <source>
        <dbReference type="Google" id="ProtNLM"/>
    </source>
</evidence>
<name>A0A6G1DZN1_9ORYZ</name>
<accession>A0A6G1DZN1</accession>
<feature type="coiled-coil region" evidence="1">
    <location>
        <begin position="117"/>
        <end position="151"/>
    </location>
</feature>
<comment type="caution">
    <text evidence="2">The sequence shown here is derived from an EMBL/GenBank/DDBJ whole genome shotgun (WGS) entry which is preliminary data.</text>
</comment>
<dbReference type="OrthoDB" id="685126at2759"/>
<sequence>MAEAAVLAALGWLVSPIITKFINRTSTYLTKDLARELQELEDTVLPQFQLVIAAAEKSPFRAELEGWLSKLKAAFHEAKDLLAKHENDILKREAEKKSTQASSSVLASSSNAVLKPLRAASNKVSNLRSKNRKLIRKLEELKKILAEAKNFHDLLSIHAEAGNGSDHVVRALIRPHTDTTSLSASKDVGLHLAQT</sequence>
<evidence type="ECO:0000313" key="3">
    <source>
        <dbReference type="Proteomes" id="UP000479710"/>
    </source>
</evidence>
<evidence type="ECO:0000256" key="1">
    <source>
        <dbReference type="SAM" id="Coils"/>
    </source>
</evidence>
<reference evidence="2 3" key="1">
    <citation type="submission" date="2019-11" db="EMBL/GenBank/DDBJ databases">
        <title>Whole genome sequence of Oryza granulata.</title>
        <authorList>
            <person name="Li W."/>
        </authorList>
    </citation>
    <scope>NUCLEOTIDE SEQUENCE [LARGE SCALE GENOMIC DNA]</scope>
    <source>
        <strain evidence="3">cv. Menghai</strain>
        <tissue evidence="2">Leaf</tissue>
    </source>
</reference>
<organism evidence="2 3">
    <name type="scientific">Oryza meyeriana var. granulata</name>
    <dbReference type="NCBI Taxonomy" id="110450"/>
    <lineage>
        <taxon>Eukaryota</taxon>
        <taxon>Viridiplantae</taxon>
        <taxon>Streptophyta</taxon>
        <taxon>Embryophyta</taxon>
        <taxon>Tracheophyta</taxon>
        <taxon>Spermatophyta</taxon>
        <taxon>Magnoliopsida</taxon>
        <taxon>Liliopsida</taxon>
        <taxon>Poales</taxon>
        <taxon>Poaceae</taxon>
        <taxon>BOP clade</taxon>
        <taxon>Oryzoideae</taxon>
        <taxon>Oryzeae</taxon>
        <taxon>Oryzinae</taxon>
        <taxon>Oryza</taxon>
        <taxon>Oryza meyeriana</taxon>
    </lineage>
</organism>
<gene>
    <name evidence="2" type="ORF">E2562_016950</name>
</gene>
<dbReference type="AlphaFoldDB" id="A0A6G1DZN1"/>
<evidence type="ECO:0000313" key="2">
    <source>
        <dbReference type="EMBL" id="KAF0917153.1"/>
    </source>
</evidence>
<protein>
    <recommendedName>
        <fullName evidence="4">Rx N-terminal domain-containing protein</fullName>
    </recommendedName>
</protein>
<keyword evidence="1" id="KW-0175">Coiled coil</keyword>
<dbReference type="EMBL" id="SPHZ02000005">
    <property type="protein sequence ID" value="KAF0917153.1"/>
    <property type="molecule type" value="Genomic_DNA"/>
</dbReference>